<keyword evidence="5" id="KW-1185">Reference proteome</keyword>
<dbReference type="Proteomes" id="UP000501316">
    <property type="component" value="Chromosome"/>
</dbReference>
<comment type="similarity">
    <text evidence="1">Belongs to the ROK (NagC/XylR) family.</text>
</comment>
<dbReference type="KEGG" id="clf:GJQ69_08440"/>
<organism evidence="2 4">
    <name type="scientific">Caproicibacterium lactatifermentans</name>
    <dbReference type="NCBI Taxonomy" id="2666138"/>
    <lineage>
        <taxon>Bacteria</taxon>
        <taxon>Bacillati</taxon>
        <taxon>Bacillota</taxon>
        <taxon>Clostridia</taxon>
        <taxon>Eubacteriales</taxon>
        <taxon>Oscillospiraceae</taxon>
        <taxon>Caproicibacterium</taxon>
    </lineage>
</organism>
<reference evidence="3" key="2">
    <citation type="journal article" date="2021" name="Appl. Environ. Microbiol.">
        <title>Adaptability of a Caproate-Producing Bacterium Contributes to Its Dominance in an Anaerobic Fermentation System.</title>
        <authorList>
            <person name="Wang H."/>
            <person name="Gu Y."/>
            <person name="Zhou W."/>
            <person name="Zhao D."/>
            <person name="Qiao Z."/>
            <person name="Zheng J."/>
            <person name="Gao J."/>
            <person name="Chen X."/>
            <person name="Ren C."/>
            <person name="Xu Y."/>
        </authorList>
    </citation>
    <scope>NUCLEOTIDE SEQUENCE</scope>
    <source>
        <strain evidence="3">JNU-WLY1368</strain>
    </source>
</reference>
<protein>
    <submittedName>
        <fullName evidence="2">ROK family protein</fullName>
    </submittedName>
</protein>
<dbReference type="SUPFAM" id="SSF53067">
    <property type="entry name" value="Actin-like ATPase domain"/>
    <property type="match status" value="1"/>
</dbReference>
<dbReference type="EMBL" id="CP046161">
    <property type="protein sequence ID" value="QKO30489.1"/>
    <property type="molecule type" value="Genomic_DNA"/>
</dbReference>
<dbReference type="Gene3D" id="3.30.420.40">
    <property type="match status" value="2"/>
</dbReference>
<dbReference type="RefSeq" id="WP_086035170.1">
    <property type="nucleotide sequence ID" value="NZ_CP046051.1"/>
</dbReference>
<evidence type="ECO:0000313" key="5">
    <source>
        <dbReference type="Proteomes" id="UP000509623"/>
    </source>
</evidence>
<dbReference type="Pfam" id="PF00480">
    <property type="entry name" value="ROK"/>
    <property type="match status" value="1"/>
</dbReference>
<evidence type="ECO:0000313" key="2">
    <source>
        <dbReference type="EMBL" id="QKN24498.1"/>
    </source>
</evidence>
<gene>
    <name evidence="2" type="ORF">GJQ69_08440</name>
    <name evidence="3" type="ORF">GKP14_05355</name>
</gene>
<evidence type="ECO:0000256" key="1">
    <source>
        <dbReference type="ARBA" id="ARBA00006479"/>
    </source>
</evidence>
<reference evidence="3" key="3">
    <citation type="journal article" date="2022" name="Int. J. Syst. Evol. Microbiol.">
        <title>Caproicibacterium lactatifermentans sp. nov., isolated from pit clay used for the production of Chinese strong aroma-type liquor.</title>
        <authorList>
            <person name="Wang H."/>
            <person name="Gu Y."/>
            <person name="Zhao D."/>
            <person name="Qiao Z."/>
            <person name="Zheng J."/>
            <person name="Gao J."/>
            <person name="Ren C."/>
            <person name="Xu Y."/>
        </authorList>
    </citation>
    <scope>NUCLEOTIDE SEQUENCE</scope>
    <source>
        <strain evidence="3">JNU-WLY1368</strain>
    </source>
</reference>
<dbReference type="InterPro" id="IPR043129">
    <property type="entry name" value="ATPase_NBD"/>
</dbReference>
<evidence type="ECO:0000313" key="4">
    <source>
        <dbReference type="Proteomes" id="UP000501316"/>
    </source>
</evidence>
<reference evidence="4 5" key="1">
    <citation type="submission" date="2019-11" db="EMBL/GenBank/DDBJ databases">
        <authorList>
            <person name="Ren C."/>
            <person name="Wang H."/>
            <person name="Xu Y."/>
        </authorList>
    </citation>
    <scope>NUCLEOTIDE SEQUENCE [LARGE SCALE GENOMIC DNA]</scope>
    <source>
        <strain evidence="5">JNU-WLY1368</strain>
        <strain evidence="2 4">LBM 19010</strain>
    </source>
</reference>
<dbReference type="EMBL" id="CP046051">
    <property type="protein sequence ID" value="QKN24498.1"/>
    <property type="molecule type" value="Genomic_DNA"/>
</dbReference>
<proteinExistence type="inferred from homology"/>
<dbReference type="PROSITE" id="PS01125">
    <property type="entry name" value="ROK"/>
    <property type="match status" value="1"/>
</dbReference>
<dbReference type="PANTHER" id="PTHR18964">
    <property type="entry name" value="ROK (REPRESSOR, ORF, KINASE) FAMILY"/>
    <property type="match status" value="1"/>
</dbReference>
<sequence>MSNHSTSPAASRRLGIDIGGTSIKAGTVNQENEIIGRAAVPTDAGRPWQTVAQDIVKAAQLALQDAGHTEKECLSLGVGCPGTIDAQSGTVVYSNNLHWKDVPLAQALQKAFSLPVHISNDANCATLGEVRAGAAKNCKNVVLLTLGTGVGSGIVLDGRLFEGSGPGGAEFGHTLLVMDGERCTCGRRGCLESYASATALIRQAKKAAETQPNSLLAKLCEGDLSRMDGRIPFTAARSGDAAGQRVVKQYIAYLAAGITNAVNIFRPEMVLLSGGISKEGAYLTDPLEKLVRQNAFGGAASFLPQIRTAALGNDAGIIGAANL</sequence>
<dbReference type="Proteomes" id="UP000509623">
    <property type="component" value="Chromosome"/>
</dbReference>
<evidence type="ECO:0000313" key="3">
    <source>
        <dbReference type="EMBL" id="QKO30489.1"/>
    </source>
</evidence>
<accession>A0A859DRH1</accession>
<dbReference type="PANTHER" id="PTHR18964:SF149">
    <property type="entry name" value="BIFUNCTIONAL UDP-N-ACETYLGLUCOSAMINE 2-EPIMERASE_N-ACETYLMANNOSAMINE KINASE"/>
    <property type="match status" value="1"/>
</dbReference>
<dbReference type="InterPro" id="IPR000600">
    <property type="entry name" value="ROK"/>
</dbReference>
<dbReference type="AlphaFoldDB" id="A0A859DRH1"/>
<name>A0A859DRH1_9FIRM</name>
<dbReference type="InterPro" id="IPR049874">
    <property type="entry name" value="ROK_cs"/>
</dbReference>